<dbReference type="EMBL" id="JACXAE010000013">
    <property type="protein sequence ID" value="MBD2771097.1"/>
    <property type="molecule type" value="Genomic_DNA"/>
</dbReference>
<dbReference type="RefSeq" id="WP_190825390.1">
    <property type="nucleotide sequence ID" value="NZ_CAWPPI010000013.1"/>
</dbReference>
<accession>A0A8J6XIX9</accession>
<dbReference type="AlphaFoldDB" id="A0A8J6XIX9"/>
<proteinExistence type="predicted"/>
<name>A0A8J6XIX9_9CYAN</name>
<keyword evidence="2" id="KW-1185">Reference proteome</keyword>
<organism evidence="1 2">
    <name type="scientific">Iningainema tapete BLCC-T55</name>
    <dbReference type="NCBI Taxonomy" id="2748662"/>
    <lineage>
        <taxon>Bacteria</taxon>
        <taxon>Bacillati</taxon>
        <taxon>Cyanobacteriota</taxon>
        <taxon>Cyanophyceae</taxon>
        <taxon>Nostocales</taxon>
        <taxon>Scytonemataceae</taxon>
        <taxon>Iningainema tapete</taxon>
    </lineage>
</organism>
<sequence length="221" mass="25083">MVTLVKSIKQHPVIQKLIYTTKIRRPSGPQNFGMQFYQENSSWKLDAKTCPCDLEFLEYVKKSEISGKSIFHFGTGTHHVIGLENQQLNQPNEILGITASAPEHQAYIRLVLKNKALAKYYKVLFGDIYTLTANTLPPLDIVNLFHLCEFYLPEHANLLHQNDESLVQLFLSKLNPGGKILFYSGSIGWGNAEPIVKSFEAAGKIKLVEKYKHLLIYAKSF</sequence>
<reference evidence="1" key="1">
    <citation type="submission" date="2020-09" db="EMBL/GenBank/DDBJ databases">
        <title>Iningainema tapete sp. nov. (Scytonemataceae, Cyanobacteria) from greenhouses in central Florida (USA) produces two types of nodularin with biosynthetic potential for microcystin-LR and anabaenopeptins.</title>
        <authorList>
            <person name="Berthold D.E."/>
            <person name="Lefler F.W."/>
            <person name="Huang I.-S."/>
            <person name="Abdulla H."/>
            <person name="Zimba P.V."/>
            <person name="Laughinghouse H.D. IV."/>
        </authorList>
    </citation>
    <scope>NUCLEOTIDE SEQUENCE</scope>
    <source>
        <strain evidence="1">BLCCT55</strain>
    </source>
</reference>
<protein>
    <submittedName>
        <fullName evidence="1">Uncharacterized protein</fullName>
    </submittedName>
</protein>
<evidence type="ECO:0000313" key="1">
    <source>
        <dbReference type="EMBL" id="MBD2771097.1"/>
    </source>
</evidence>
<dbReference type="Proteomes" id="UP000629098">
    <property type="component" value="Unassembled WGS sequence"/>
</dbReference>
<gene>
    <name evidence="1" type="ORF">ICL16_02895</name>
</gene>
<comment type="caution">
    <text evidence="1">The sequence shown here is derived from an EMBL/GenBank/DDBJ whole genome shotgun (WGS) entry which is preliminary data.</text>
</comment>
<evidence type="ECO:0000313" key="2">
    <source>
        <dbReference type="Proteomes" id="UP000629098"/>
    </source>
</evidence>